<name>A0A4R6UE43_9BURK</name>
<comment type="caution">
    <text evidence="1">The sequence shown here is derived from an EMBL/GenBank/DDBJ whole genome shotgun (WGS) entry which is preliminary data.</text>
</comment>
<dbReference type="AlphaFoldDB" id="A0A4R6UE43"/>
<dbReference type="EMBL" id="SNYL01000003">
    <property type="protein sequence ID" value="TDQ44392.1"/>
    <property type="molecule type" value="Genomic_DNA"/>
</dbReference>
<gene>
    <name evidence="1" type="ORF">DFR43_103136</name>
</gene>
<evidence type="ECO:0000313" key="1">
    <source>
        <dbReference type="EMBL" id="TDQ44392.1"/>
    </source>
</evidence>
<evidence type="ECO:0000313" key="2">
    <source>
        <dbReference type="Proteomes" id="UP000295510"/>
    </source>
</evidence>
<proteinExistence type="predicted"/>
<protein>
    <submittedName>
        <fullName evidence="1">Uncharacterized protein</fullName>
    </submittedName>
</protein>
<reference evidence="1 2" key="1">
    <citation type="submission" date="2019-03" db="EMBL/GenBank/DDBJ databases">
        <title>Genomic Encyclopedia of Type Strains, Phase IV (KMG-IV): sequencing the most valuable type-strain genomes for metagenomic binning, comparative biology and taxonomic classification.</title>
        <authorList>
            <person name="Goeker M."/>
        </authorList>
    </citation>
    <scope>NUCLEOTIDE SEQUENCE [LARGE SCALE GENOMIC DNA]</scope>
    <source>
        <strain evidence="1 2">DSM 19605</strain>
    </source>
</reference>
<accession>A0A4R6UE43</accession>
<sequence>MSDKQVRARYTRVSLSDLHSDLRHGIGSFDPA</sequence>
<dbReference type="Proteomes" id="UP000295510">
    <property type="component" value="Unassembled WGS sequence"/>
</dbReference>
<organism evidence="1 2">
    <name type="scientific">Tepidicella xavieri</name>
    <dbReference type="NCBI Taxonomy" id="360241"/>
    <lineage>
        <taxon>Bacteria</taxon>
        <taxon>Pseudomonadati</taxon>
        <taxon>Pseudomonadota</taxon>
        <taxon>Betaproteobacteria</taxon>
        <taxon>Burkholderiales</taxon>
        <taxon>Tepidicella</taxon>
    </lineage>
</organism>
<keyword evidence="2" id="KW-1185">Reference proteome</keyword>